<name>A0ABZ3H7L0_9BACT</name>
<keyword evidence="11" id="KW-0411">Iron-sulfur</keyword>
<comment type="cofactor">
    <cofactor evidence="2">
        <name>[4Fe-4S] cluster</name>
        <dbReference type="ChEBI" id="CHEBI:49883"/>
    </cofactor>
</comment>
<dbReference type="InterPro" id="IPR001821">
    <property type="entry name" value="NiFe_hydrogenase_ssu"/>
</dbReference>
<feature type="coiled-coil region" evidence="13">
    <location>
        <begin position="459"/>
        <end position="486"/>
    </location>
</feature>
<evidence type="ECO:0000256" key="4">
    <source>
        <dbReference type="ARBA" id="ARBA00006605"/>
    </source>
</evidence>
<dbReference type="Pfam" id="PF01058">
    <property type="entry name" value="Oxidored_q6"/>
    <property type="match status" value="1"/>
</dbReference>
<dbReference type="InterPro" id="IPR037148">
    <property type="entry name" value="NiFe-Hase_small_C_sf"/>
</dbReference>
<keyword evidence="8" id="KW-0732">Signal</keyword>
<evidence type="ECO:0000256" key="12">
    <source>
        <dbReference type="ARBA" id="ARBA00023291"/>
    </source>
</evidence>
<keyword evidence="9" id="KW-0560">Oxidoreductase</keyword>
<dbReference type="RefSeq" id="WP_345972119.1">
    <property type="nucleotide sequence ID" value="NZ_CP147920.1"/>
</dbReference>
<feature type="domain" description="FAD/NAD(P)-binding" evidence="16">
    <location>
        <begin position="1"/>
        <end position="274"/>
    </location>
</feature>
<feature type="domain" description="NADH:ubiquinone oxidoreductase-like 20kDa subunit" evidence="14">
    <location>
        <begin position="551"/>
        <end position="698"/>
    </location>
</feature>
<dbReference type="InterPro" id="IPR007419">
    <property type="entry name" value="BFD-like_2Fe2S-bd_dom"/>
</dbReference>
<protein>
    <submittedName>
        <fullName evidence="18">Hydrogenase small subunit</fullName>
    </submittedName>
</protein>
<dbReference type="Pfam" id="PF14720">
    <property type="entry name" value="NiFe_hyd_SSU_C"/>
    <property type="match status" value="1"/>
</dbReference>
<evidence type="ECO:0000256" key="3">
    <source>
        <dbReference type="ARBA" id="ARBA00004196"/>
    </source>
</evidence>
<comment type="cofactor">
    <cofactor evidence="1">
        <name>[3Fe-4S] cluster</name>
        <dbReference type="ChEBI" id="CHEBI:21137"/>
    </cofactor>
</comment>
<dbReference type="Pfam" id="PF04324">
    <property type="entry name" value="Fer2_BFD"/>
    <property type="match status" value="1"/>
</dbReference>
<evidence type="ECO:0000256" key="2">
    <source>
        <dbReference type="ARBA" id="ARBA00001966"/>
    </source>
</evidence>
<evidence type="ECO:0000256" key="10">
    <source>
        <dbReference type="ARBA" id="ARBA00023004"/>
    </source>
</evidence>
<keyword evidence="13" id="KW-0175">Coiled coil</keyword>
<dbReference type="InterPro" id="IPR006137">
    <property type="entry name" value="NADH_UbQ_OxRdtase-like_20kDa"/>
</dbReference>
<reference evidence="18 19" key="1">
    <citation type="submission" date="2024-03" db="EMBL/GenBank/DDBJ databases">
        <title>Sulfurimonas sp. HSL3-1.</title>
        <authorList>
            <person name="Wang S."/>
        </authorList>
    </citation>
    <scope>NUCLEOTIDE SEQUENCE [LARGE SCALE GENOMIC DNA]</scope>
    <source>
        <strain evidence="18 19">HSL3-1</strain>
    </source>
</reference>
<evidence type="ECO:0000256" key="13">
    <source>
        <dbReference type="SAM" id="Coils"/>
    </source>
</evidence>
<dbReference type="Gene3D" id="4.10.480.10">
    <property type="entry name" value="Cytochrome-c3 hydrogenase, C-terminal domain"/>
    <property type="match status" value="1"/>
</dbReference>
<dbReference type="InterPro" id="IPR027394">
    <property type="entry name" value="Cytochrome-c3_hydrogenase_C"/>
</dbReference>
<keyword evidence="10" id="KW-0408">Iron</keyword>
<organism evidence="18 19">
    <name type="scientific">Sulfurimonas diazotrophicus</name>
    <dbReference type="NCBI Taxonomy" id="3131939"/>
    <lineage>
        <taxon>Bacteria</taxon>
        <taxon>Pseudomonadati</taxon>
        <taxon>Campylobacterota</taxon>
        <taxon>Epsilonproteobacteria</taxon>
        <taxon>Campylobacterales</taxon>
        <taxon>Sulfurimonadaceae</taxon>
        <taxon>Sulfurimonas</taxon>
    </lineage>
</organism>
<keyword evidence="19" id="KW-1185">Reference proteome</keyword>
<feature type="domain" description="BFD-like [2Fe-2S]-binding" evidence="15">
    <location>
        <begin position="399"/>
        <end position="448"/>
    </location>
</feature>
<feature type="domain" description="Cytochrome-c3 hydrogenase C-terminal" evidence="17">
    <location>
        <begin position="718"/>
        <end position="792"/>
    </location>
</feature>
<dbReference type="InterPro" id="IPR037024">
    <property type="entry name" value="NiFe_Hase_small_N_sf"/>
</dbReference>
<evidence type="ECO:0000256" key="7">
    <source>
        <dbReference type="ARBA" id="ARBA00022723"/>
    </source>
</evidence>
<dbReference type="Pfam" id="PF07992">
    <property type="entry name" value="Pyr_redox_2"/>
    <property type="match status" value="1"/>
</dbReference>
<gene>
    <name evidence="18" type="ORF">WCY31_08970</name>
</gene>
<evidence type="ECO:0000313" key="18">
    <source>
        <dbReference type="EMBL" id="XAU14382.1"/>
    </source>
</evidence>
<sequence length="815" mass="88997">MRIVIVGGGIAAAYIANAIKEQSPSHEVLIVTKEAHPPYDRIHLCALVSGSTDIDEIALPLPADVQVELNAEVTSLDTGAKRIFTASASYAYDKLILATGSEPRRLFDTAGLTNVATFRSADDSDCIAQRIVGKNVVMMGVGPIGLELLDTLSTLEGPEHIYLVSRGNHLYDKALTPSAVALMKRIYEGADPRVHILFEEEITDKVIEGDTITKIVMKEHTIDNPFVIFGVGISPAAAFAKSALETDKGILVDEHMRTSDPDVYAVGEVAQLHNGYIAGRVKECTLQADAAVAAILGVEDEGFRDFVTIDGLKVGSFLLADVTSTAYEPKDEANEDIVIASKAEGRIDQYIVNDDRLVRFIGINTNIDVLALKTMMEEAKPVDPAFFYDNRLVSERGRLICSCASGYEQDLVALIKENCIESFADLKPLSEAGRVCGRCKQDVVKLIADTPVDPEEAARLKAEREAAAQAEEMAKVQRRIDKFNKLHPANRIDSENLDEALKAFDMSSEFNRWVSMITANMRLHPSYEPLVGQSIEQLNKIPIIWLELADCSGNSEGFIKSAHPKVDDLILKYISLDYHELLMAGSGDQSELSLDGVLKNDKGRYILMVEGAIPLGLEGKFLRIGPKGETGLELLKRTAKDAAAVFSIGSCAFDGGVVAAAPNPTGAVGVAEALGRDDIINLPGCPVNPINIVGTLLHYIMFDELPKLDEKNRPEWAYGFRVHDNCERRGHYDLDEFVLEWGDEGAKKGWCLFKMGCKGPYADLNCSLVKFNEGTSWPVQVGHGCFACGQGKIAFDKYANNRPLPEGEEEEIHGH</sequence>
<evidence type="ECO:0000259" key="15">
    <source>
        <dbReference type="Pfam" id="PF04324"/>
    </source>
</evidence>
<evidence type="ECO:0000256" key="8">
    <source>
        <dbReference type="ARBA" id="ARBA00022729"/>
    </source>
</evidence>
<comment type="subunit">
    <text evidence="5">Heterodimer of a large and a small subunit.</text>
</comment>
<evidence type="ECO:0000256" key="5">
    <source>
        <dbReference type="ARBA" id="ARBA00011771"/>
    </source>
</evidence>
<dbReference type="EMBL" id="CP147920">
    <property type="protein sequence ID" value="XAU14382.1"/>
    <property type="molecule type" value="Genomic_DNA"/>
</dbReference>
<dbReference type="NCBIfam" id="TIGR00391">
    <property type="entry name" value="hydA"/>
    <property type="match status" value="1"/>
</dbReference>
<evidence type="ECO:0000256" key="9">
    <source>
        <dbReference type="ARBA" id="ARBA00023002"/>
    </source>
</evidence>
<evidence type="ECO:0000259" key="14">
    <source>
        <dbReference type="Pfam" id="PF01058"/>
    </source>
</evidence>
<evidence type="ECO:0000256" key="1">
    <source>
        <dbReference type="ARBA" id="ARBA00001927"/>
    </source>
</evidence>
<comment type="similarity">
    <text evidence="4">Belongs to the [NiFe]/[NiFeSe] hydrogenase small subunit family.</text>
</comment>
<dbReference type="SUPFAM" id="SSF51905">
    <property type="entry name" value="FAD/NAD(P)-binding domain"/>
    <property type="match status" value="1"/>
</dbReference>
<dbReference type="PANTHER" id="PTHR30013">
    <property type="entry name" value="NIFE / NIFESE HYDROGENASE SMALL SUBUNIT FAMILY MEMBER"/>
    <property type="match status" value="1"/>
</dbReference>
<dbReference type="Proteomes" id="UP001447842">
    <property type="component" value="Chromosome"/>
</dbReference>
<dbReference type="Gene3D" id="3.40.50.700">
    <property type="entry name" value="NADH:ubiquinone oxidoreductase-like, 20kDa subunit"/>
    <property type="match status" value="1"/>
</dbReference>
<dbReference type="PRINTS" id="PR00614">
    <property type="entry name" value="NIHGNASESMLL"/>
</dbReference>
<evidence type="ECO:0000256" key="6">
    <source>
        <dbReference type="ARBA" id="ARBA00022485"/>
    </source>
</evidence>
<dbReference type="InterPro" id="IPR023753">
    <property type="entry name" value="FAD/NAD-binding_dom"/>
</dbReference>
<dbReference type="Gene3D" id="3.50.50.60">
    <property type="entry name" value="FAD/NAD(P)-binding domain"/>
    <property type="match status" value="2"/>
</dbReference>
<evidence type="ECO:0000259" key="17">
    <source>
        <dbReference type="Pfam" id="PF14720"/>
    </source>
</evidence>
<evidence type="ECO:0000256" key="11">
    <source>
        <dbReference type="ARBA" id="ARBA00023014"/>
    </source>
</evidence>
<evidence type="ECO:0000259" key="16">
    <source>
        <dbReference type="Pfam" id="PF07992"/>
    </source>
</evidence>
<dbReference type="PANTHER" id="PTHR30013:SF7">
    <property type="entry name" value="HYDROGENASE-2 SMALL CHAIN"/>
    <property type="match status" value="1"/>
</dbReference>
<evidence type="ECO:0000313" key="19">
    <source>
        <dbReference type="Proteomes" id="UP001447842"/>
    </source>
</evidence>
<comment type="subcellular location">
    <subcellularLocation>
        <location evidence="3">Cell envelope</location>
    </subcellularLocation>
</comment>
<proteinExistence type="inferred from homology"/>
<keyword evidence="6" id="KW-0004">4Fe-4S</keyword>
<dbReference type="SUPFAM" id="SSF56770">
    <property type="entry name" value="HydA/Nqo6-like"/>
    <property type="match status" value="1"/>
</dbReference>
<keyword evidence="7" id="KW-0479">Metal-binding</keyword>
<keyword evidence="12" id="KW-0003">3Fe-4S</keyword>
<dbReference type="InterPro" id="IPR036188">
    <property type="entry name" value="FAD/NAD-bd_sf"/>
</dbReference>
<accession>A0ABZ3H7L0</accession>